<dbReference type="AlphaFoldDB" id="A0A835Z5R6"/>
<comment type="subcellular location">
    <subcellularLocation>
        <location evidence="1">Membrane</location>
        <topology evidence="1">Multi-pass membrane protein</topology>
    </subcellularLocation>
</comment>
<dbReference type="Pfam" id="PF03381">
    <property type="entry name" value="CDC50"/>
    <property type="match status" value="1"/>
</dbReference>
<dbReference type="Proteomes" id="UP000664859">
    <property type="component" value="Unassembled WGS sequence"/>
</dbReference>
<organism evidence="8 9">
    <name type="scientific">Tribonema minus</name>
    <dbReference type="NCBI Taxonomy" id="303371"/>
    <lineage>
        <taxon>Eukaryota</taxon>
        <taxon>Sar</taxon>
        <taxon>Stramenopiles</taxon>
        <taxon>Ochrophyta</taxon>
        <taxon>PX clade</taxon>
        <taxon>Xanthophyceae</taxon>
        <taxon>Tribonematales</taxon>
        <taxon>Tribonemataceae</taxon>
        <taxon>Tribonema</taxon>
    </lineage>
</organism>
<evidence type="ECO:0000256" key="5">
    <source>
        <dbReference type="ARBA" id="ARBA00023136"/>
    </source>
</evidence>
<accession>A0A835Z5R6</accession>
<dbReference type="InterPro" id="IPR005045">
    <property type="entry name" value="CDC50/LEM3_fam"/>
</dbReference>
<evidence type="ECO:0000256" key="3">
    <source>
        <dbReference type="ARBA" id="ARBA00022692"/>
    </source>
</evidence>
<dbReference type="GO" id="GO:0005783">
    <property type="term" value="C:endoplasmic reticulum"/>
    <property type="evidence" value="ECO:0007669"/>
    <property type="project" value="TreeGrafter"/>
</dbReference>
<dbReference type="PIRSF" id="PIRSF015840">
    <property type="entry name" value="DUF284_TM_euk"/>
    <property type="match status" value="1"/>
</dbReference>
<keyword evidence="4 7" id="KW-1133">Transmembrane helix</keyword>
<evidence type="ECO:0000313" key="9">
    <source>
        <dbReference type="Proteomes" id="UP000664859"/>
    </source>
</evidence>
<comment type="similarity">
    <text evidence="2 6">Belongs to the CDC50/LEM3 family.</text>
</comment>
<evidence type="ECO:0000313" key="8">
    <source>
        <dbReference type="EMBL" id="KAG5185525.1"/>
    </source>
</evidence>
<sequence length="370" mass="40142">MPSGEESPHQNRPENSAYKQQRIRAWQLILRERWVIGAFMLFGVLFLGTGAGIFAASTTAKEYKVQYDGVGTSPAILADCGISTTNEDKTCTVTISVKDKMEAPVYVYYQLDNFYQSHRRYVASLSPSQLMGSNVQGDSLCSPLKKNGDQWLNPCGLIANSMFNDVFTVSAAPAPFDATAPAAYMRETGIAWPNDIDRFSQPDGFVKKSCGGTASCASCLGAGYTDCGVATDADGKRWAYYYPNDATTQYLHETYPKVVSPLEGVTNEHFMVWMRTAALPTFRKLYGIIDSDIPGGWDVQFDINANFLVANFNGKKSIVLASSVGVGGFNGALGIAYLVIGGVLLLVGLLLLAKVLLKPRPLGFAALHQD</sequence>
<dbReference type="GO" id="GO:0005886">
    <property type="term" value="C:plasma membrane"/>
    <property type="evidence" value="ECO:0007669"/>
    <property type="project" value="TreeGrafter"/>
</dbReference>
<evidence type="ECO:0000256" key="7">
    <source>
        <dbReference type="SAM" id="Phobius"/>
    </source>
</evidence>
<dbReference type="PANTHER" id="PTHR10926">
    <property type="entry name" value="CELL CYCLE CONTROL PROTEIN 50"/>
    <property type="match status" value="1"/>
</dbReference>
<comment type="caution">
    <text evidence="8">The sequence shown here is derived from an EMBL/GenBank/DDBJ whole genome shotgun (WGS) entry which is preliminary data.</text>
</comment>
<dbReference type="GO" id="GO:0005794">
    <property type="term" value="C:Golgi apparatus"/>
    <property type="evidence" value="ECO:0007669"/>
    <property type="project" value="TreeGrafter"/>
</dbReference>
<evidence type="ECO:0000256" key="2">
    <source>
        <dbReference type="ARBA" id="ARBA00009457"/>
    </source>
</evidence>
<dbReference type="OrthoDB" id="340608at2759"/>
<name>A0A835Z5R6_9STRA</name>
<dbReference type="PANTHER" id="PTHR10926:SF0">
    <property type="entry name" value="CDC50, ISOFORM A"/>
    <property type="match status" value="1"/>
</dbReference>
<dbReference type="EMBL" id="JAFCMP010000128">
    <property type="protein sequence ID" value="KAG5185525.1"/>
    <property type="molecule type" value="Genomic_DNA"/>
</dbReference>
<proteinExistence type="inferred from homology"/>
<feature type="transmembrane region" description="Helical" evidence="7">
    <location>
        <begin position="332"/>
        <end position="353"/>
    </location>
</feature>
<evidence type="ECO:0000256" key="1">
    <source>
        <dbReference type="ARBA" id="ARBA00004141"/>
    </source>
</evidence>
<keyword evidence="9" id="KW-1185">Reference proteome</keyword>
<keyword evidence="5 6" id="KW-0472">Membrane</keyword>
<evidence type="ECO:0000256" key="6">
    <source>
        <dbReference type="PIRNR" id="PIRNR015840"/>
    </source>
</evidence>
<protein>
    <submittedName>
        <fullName evidence="8">CDC50/LEM3 family</fullName>
    </submittedName>
</protein>
<evidence type="ECO:0000256" key="4">
    <source>
        <dbReference type="ARBA" id="ARBA00022989"/>
    </source>
</evidence>
<gene>
    <name evidence="8" type="ORF">JKP88DRAFT_260494</name>
</gene>
<feature type="transmembrane region" description="Helical" evidence="7">
    <location>
        <begin position="34"/>
        <end position="56"/>
    </location>
</feature>
<keyword evidence="3 7" id="KW-0812">Transmembrane</keyword>
<reference evidence="8" key="1">
    <citation type="submission" date="2021-02" db="EMBL/GenBank/DDBJ databases">
        <title>First Annotated Genome of the Yellow-green Alga Tribonema minus.</title>
        <authorList>
            <person name="Mahan K.M."/>
        </authorList>
    </citation>
    <scope>NUCLEOTIDE SEQUENCE</scope>
    <source>
        <strain evidence="8">UTEX B ZZ1240</strain>
    </source>
</reference>